<evidence type="ECO:0000259" key="1">
    <source>
        <dbReference type="Pfam" id="PF02254"/>
    </source>
</evidence>
<gene>
    <name evidence="2" type="ORF">NCTC10797_00715</name>
</gene>
<accession>A0A4U8VTJ3</accession>
<dbReference type="Proteomes" id="UP000290439">
    <property type="component" value="Chromosome"/>
</dbReference>
<sequence length="214" mass="22742">MAEHAIVIGYGAVGRSAAHSLEFDERDSTITVIDYDYERVALAEHDGWRSLHGDGGRVCLSAAAIEQATTVIIAVSDDVGTARIISDIREVNGSAYLCAAVHDPRWEPLVARLGADKVIAASRLTGRILGLAVRDPALPGSVQDQLGADPELVFLQRMVTAVEVGRAPSVCGPAVVSVVRDGVRFLPGDSEVAALRVGDIVELVCPLRSTDRHR</sequence>
<dbReference type="PANTHER" id="PTHR43833:SF9">
    <property type="entry name" value="POTASSIUM CHANNEL PROTEIN YUGO-RELATED"/>
    <property type="match status" value="1"/>
</dbReference>
<dbReference type="AlphaFoldDB" id="A0A4U8VTJ3"/>
<reference evidence="2 3" key="1">
    <citation type="submission" date="2019-02" db="EMBL/GenBank/DDBJ databases">
        <authorList>
            <consortium name="Pathogen Informatics"/>
        </authorList>
    </citation>
    <scope>NUCLEOTIDE SEQUENCE [LARGE SCALE GENOMIC DNA]</scope>
    <source>
        <strain evidence="2 3">3012STDY6756504</strain>
    </source>
</reference>
<dbReference type="InterPro" id="IPR050721">
    <property type="entry name" value="Trk_Ktr_HKT_K-transport"/>
</dbReference>
<keyword evidence="2" id="KW-0406">Ion transport</keyword>
<name>A0A4U8VTJ3_9NOCA</name>
<keyword evidence="2" id="KW-0407">Ion channel</keyword>
<dbReference type="GO" id="GO:0034220">
    <property type="term" value="P:monoatomic ion transmembrane transport"/>
    <property type="evidence" value="ECO:0007669"/>
    <property type="project" value="UniProtKB-KW"/>
</dbReference>
<dbReference type="SUPFAM" id="SSF51735">
    <property type="entry name" value="NAD(P)-binding Rossmann-fold domains"/>
    <property type="match status" value="1"/>
</dbReference>
<keyword evidence="2" id="KW-0813">Transport</keyword>
<dbReference type="GO" id="GO:0006813">
    <property type="term" value="P:potassium ion transport"/>
    <property type="evidence" value="ECO:0007669"/>
    <property type="project" value="InterPro"/>
</dbReference>
<dbReference type="InterPro" id="IPR003148">
    <property type="entry name" value="RCK_N"/>
</dbReference>
<dbReference type="Pfam" id="PF02254">
    <property type="entry name" value="TrkA_N"/>
    <property type="match status" value="1"/>
</dbReference>
<dbReference type="PANTHER" id="PTHR43833">
    <property type="entry name" value="POTASSIUM CHANNEL PROTEIN 2-RELATED-RELATED"/>
    <property type="match status" value="1"/>
</dbReference>
<evidence type="ECO:0000313" key="2">
    <source>
        <dbReference type="EMBL" id="VFA96960.1"/>
    </source>
</evidence>
<organism evidence="2 3">
    <name type="scientific">Nocardia cyriacigeorgica</name>
    <dbReference type="NCBI Taxonomy" id="135487"/>
    <lineage>
        <taxon>Bacteria</taxon>
        <taxon>Bacillati</taxon>
        <taxon>Actinomycetota</taxon>
        <taxon>Actinomycetes</taxon>
        <taxon>Mycobacteriales</taxon>
        <taxon>Nocardiaceae</taxon>
        <taxon>Nocardia</taxon>
    </lineage>
</organism>
<dbReference type="RefSeq" id="WP_130915977.1">
    <property type="nucleotide sequence ID" value="NZ_LR215973.1"/>
</dbReference>
<feature type="domain" description="RCK N-terminal" evidence="1">
    <location>
        <begin position="6"/>
        <end position="119"/>
    </location>
</feature>
<dbReference type="InterPro" id="IPR036291">
    <property type="entry name" value="NAD(P)-bd_dom_sf"/>
</dbReference>
<dbReference type="Gene3D" id="3.40.50.720">
    <property type="entry name" value="NAD(P)-binding Rossmann-like Domain"/>
    <property type="match status" value="1"/>
</dbReference>
<protein>
    <submittedName>
        <fullName evidence="2">Voltage-gated potassium channel</fullName>
    </submittedName>
</protein>
<proteinExistence type="predicted"/>
<evidence type="ECO:0000313" key="3">
    <source>
        <dbReference type="Proteomes" id="UP000290439"/>
    </source>
</evidence>
<dbReference type="EMBL" id="LR215973">
    <property type="protein sequence ID" value="VFA96960.1"/>
    <property type="molecule type" value="Genomic_DNA"/>
</dbReference>